<feature type="domain" description="HMA" evidence="1">
    <location>
        <begin position="1"/>
        <end position="64"/>
    </location>
</feature>
<dbReference type="InterPro" id="IPR006121">
    <property type="entry name" value="HMA_dom"/>
</dbReference>
<name>U5DDJ7_9CHRO</name>
<accession>U5DDJ7</accession>
<dbReference type="SUPFAM" id="SSF55008">
    <property type="entry name" value="HMA, heavy metal-associated domain"/>
    <property type="match status" value="1"/>
</dbReference>
<protein>
    <submittedName>
        <fullName evidence="2">Copper chaperone</fullName>
    </submittedName>
</protein>
<evidence type="ECO:0000313" key="2">
    <source>
        <dbReference type="EMBL" id="ERN42578.1"/>
    </source>
</evidence>
<dbReference type="STRING" id="582515.KR51_00007360"/>
<keyword evidence="3" id="KW-1185">Reference proteome</keyword>
<dbReference type="Pfam" id="PF00403">
    <property type="entry name" value="HMA"/>
    <property type="match status" value="1"/>
</dbReference>
<gene>
    <name evidence="2" type="ORF">KR51_00007360</name>
</gene>
<comment type="caution">
    <text evidence="2">The sequence shown here is derived from an EMBL/GenBank/DDBJ whole genome shotgun (WGS) entry which is preliminary data.</text>
</comment>
<dbReference type="Gene3D" id="3.30.70.100">
    <property type="match status" value="1"/>
</dbReference>
<dbReference type="RefSeq" id="WP_022604814.1">
    <property type="nucleotide sequence ID" value="NZ_ASSJ01000016.1"/>
</dbReference>
<dbReference type="PROSITE" id="PS50846">
    <property type="entry name" value="HMA_2"/>
    <property type="match status" value="1"/>
</dbReference>
<dbReference type="eggNOG" id="COG2608">
    <property type="taxonomic scope" value="Bacteria"/>
</dbReference>
<proteinExistence type="predicted"/>
<dbReference type="CDD" id="cd00371">
    <property type="entry name" value="HMA"/>
    <property type="match status" value="1"/>
</dbReference>
<dbReference type="GO" id="GO:0046872">
    <property type="term" value="F:metal ion binding"/>
    <property type="evidence" value="ECO:0007669"/>
    <property type="project" value="InterPro"/>
</dbReference>
<dbReference type="Proteomes" id="UP000016960">
    <property type="component" value="Unassembled WGS sequence"/>
</dbReference>
<dbReference type="OrthoDB" id="516025at2"/>
<dbReference type="InParanoid" id="U5DDJ7"/>
<reference evidence="2 3" key="1">
    <citation type="submission" date="2013-05" db="EMBL/GenBank/DDBJ databases">
        <title>Draft genome sequence of Rubidibacter lacunae KORDI 51-2.</title>
        <authorList>
            <person name="Choi D.H."/>
            <person name="Noh J.H."/>
            <person name="Kwon K.-K."/>
            <person name="Lee J.-H."/>
            <person name="Ryu J.-Y."/>
        </authorList>
    </citation>
    <scope>NUCLEOTIDE SEQUENCE [LARGE SCALE GENOMIC DNA]</scope>
    <source>
        <strain evidence="2 3">KORDI 51-2</strain>
    </source>
</reference>
<sequence>MTLTLNVPSIACEGCVTAIAQSIQAQDPSALVSGDPTAKTIRVETAVSEATIREAIAAAGHEVAS</sequence>
<organism evidence="2 3">
    <name type="scientific">Rubidibacter lacunae KORDI 51-2</name>
    <dbReference type="NCBI Taxonomy" id="582515"/>
    <lineage>
        <taxon>Bacteria</taxon>
        <taxon>Bacillati</taxon>
        <taxon>Cyanobacteriota</taxon>
        <taxon>Cyanophyceae</taxon>
        <taxon>Oscillatoriophycideae</taxon>
        <taxon>Chroococcales</taxon>
        <taxon>Aphanothecaceae</taxon>
        <taxon>Rubidibacter</taxon>
    </lineage>
</organism>
<evidence type="ECO:0000313" key="3">
    <source>
        <dbReference type="Proteomes" id="UP000016960"/>
    </source>
</evidence>
<evidence type="ECO:0000259" key="1">
    <source>
        <dbReference type="PROSITE" id="PS50846"/>
    </source>
</evidence>
<dbReference type="EMBL" id="ASSJ01000016">
    <property type="protein sequence ID" value="ERN42578.1"/>
    <property type="molecule type" value="Genomic_DNA"/>
</dbReference>
<dbReference type="InterPro" id="IPR036163">
    <property type="entry name" value="HMA_dom_sf"/>
</dbReference>
<dbReference type="AlphaFoldDB" id="U5DDJ7"/>